<dbReference type="Pfam" id="PF01965">
    <property type="entry name" value="DJ-1_PfpI"/>
    <property type="match status" value="1"/>
</dbReference>
<organism evidence="3 4">
    <name type="scientific">Branchiostoma lanceolatum</name>
    <name type="common">Common lancelet</name>
    <name type="synonym">Amphioxus lanceolatum</name>
    <dbReference type="NCBI Taxonomy" id="7740"/>
    <lineage>
        <taxon>Eukaryota</taxon>
        <taxon>Metazoa</taxon>
        <taxon>Chordata</taxon>
        <taxon>Cephalochordata</taxon>
        <taxon>Leptocardii</taxon>
        <taxon>Amphioxiformes</taxon>
        <taxon>Branchiostomatidae</taxon>
        <taxon>Branchiostoma</taxon>
    </lineage>
</organism>
<dbReference type="AlphaFoldDB" id="A0A8J9VBR4"/>
<sequence length="216" mass="23754">MLQLVTPSPTLREIYVPQSRELKVGVHLATSKWSSLSACSGVMAMGGKTVGVLVEFNYEDLEVWYPLLRFREEGFMTVAIGPEKDKSYTSKHGYPCKSTASIDAVAVADLAALVIPGGWAPDYWRRDPRFVNLVRDMFNAGKPVAAICHGAWMFCSARIIKDKKLTCFHAIKDDVINAGGLYEDSAVVVDGNLITSRVPGDLPQFCKAILQQLQAQ</sequence>
<dbReference type="EMBL" id="OV696686">
    <property type="protein sequence ID" value="CAH1233251.1"/>
    <property type="molecule type" value="Genomic_DNA"/>
</dbReference>
<dbReference type="InterPro" id="IPR029062">
    <property type="entry name" value="Class_I_gatase-like"/>
</dbReference>
<gene>
    <name evidence="3" type="primary">PARK7</name>
    <name evidence="3" type="ORF">BLAG_LOCUS2075</name>
</gene>
<dbReference type="Gene3D" id="3.40.50.880">
    <property type="match status" value="1"/>
</dbReference>
<keyword evidence="4" id="KW-1185">Reference proteome</keyword>
<dbReference type="InterPro" id="IPR006286">
    <property type="entry name" value="C56_PfpI-like"/>
</dbReference>
<evidence type="ECO:0000256" key="1">
    <source>
        <dbReference type="ARBA" id="ARBA00008542"/>
    </source>
</evidence>
<protein>
    <submittedName>
        <fullName evidence="3">PARK7 protein</fullName>
    </submittedName>
</protein>
<dbReference type="NCBIfam" id="TIGR01382">
    <property type="entry name" value="PfpI"/>
    <property type="match status" value="1"/>
</dbReference>
<dbReference type="PANTHER" id="PTHR42733:SF13">
    <property type="entry name" value="DJ-1_PFPI DOMAIN-CONTAINING PROTEIN"/>
    <property type="match status" value="1"/>
</dbReference>
<evidence type="ECO:0000313" key="3">
    <source>
        <dbReference type="EMBL" id="CAH1233251.1"/>
    </source>
</evidence>
<evidence type="ECO:0000259" key="2">
    <source>
        <dbReference type="Pfam" id="PF01965"/>
    </source>
</evidence>
<dbReference type="SUPFAM" id="SSF52317">
    <property type="entry name" value="Class I glutamine amidotransferase-like"/>
    <property type="match status" value="1"/>
</dbReference>
<dbReference type="Proteomes" id="UP000838412">
    <property type="component" value="Chromosome 1"/>
</dbReference>
<dbReference type="PROSITE" id="PS51276">
    <property type="entry name" value="PEPTIDASE_C56_PFPI"/>
    <property type="match status" value="1"/>
</dbReference>
<evidence type="ECO:0000313" key="4">
    <source>
        <dbReference type="Proteomes" id="UP000838412"/>
    </source>
</evidence>
<comment type="similarity">
    <text evidence="1">Belongs to the peptidase C56 family.</text>
</comment>
<feature type="domain" description="DJ-1/PfpI" evidence="2">
    <location>
        <begin position="48"/>
        <end position="212"/>
    </location>
</feature>
<dbReference type="OrthoDB" id="543156at2759"/>
<name>A0A8J9VBR4_BRALA</name>
<accession>A0A8J9VBR4</accession>
<dbReference type="PANTHER" id="PTHR42733">
    <property type="entry name" value="DJ-1 PROTEIN"/>
    <property type="match status" value="1"/>
</dbReference>
<dbReference type="InterPro" id="IPR002818">
    <property type="entry name" value="DJ-1/PfpI"/>
</dbReference>
<reference evidence="3" key="1">
    <citation type="submission" date="2022-01" db="EMBL/GenBank/DDBJ databases">
        <authorList>
            <person name="Braso-Vives M."/>
        </authorList>
    </citation>
    <scope>NUCLEOTIDE SEQUENCE</scope>
</reference>
<proteinExistence type="inferred from homology"/>
<dbReference type="CDD" id="cd03134">
    <property type="entry name" value="GATase1_PfpI_like"/>
    <property type="match status" value="1"/>
</dbReference>